<evidence type="ECO:0000256" key="1">
    <source>
        <dbReference type="ARBA" id="ARBA00004141"/>
    </source>
</evidence>
<evidence type="ECO:0000256" key="5">
    <source>
        <dbReference type="ARBA" id="ARBA00023136"/>
    </source>
</evidence>
<feature type="transmembrane region" description="Helical" evidence="6">
    <location>
        <begin position="246"/>
        <end position="263"/>
    </location>
</feature>
<feature type="domain" description="Peptidase S54 rhomboid" evidence="7">
    <location>
        <begin position="116"/>
        <end position="261"/>
    </location>
</feature>
<dbReference type="Gene3D" id="1.20.1540.10">
    <property type="entry name" value="Rhomboid-like"/>
    <property type="match status" value="1"/>
</dbReference>
<dbReference type="PANTHER" id="PTHR45840:SF2">
    <property type="entry name" value="PROTEIN RHOMBOID-RELATED"/>
    <property type="match status" value="1"/>
</dbReference>
<dbReference type="GO" id="GO:0004252">
    <property type="term" value="F:serine-type endopeptidase activity"/>
    <property type="evidence" value="ECO:0007669"/>
    <property type="project" value="InterPro"/>
</dbReference>
<protein>
    <submittedName>
        <fullName evidence="8">Protein rhomboid</fullName>
    </submittedName>
</protein>
<feature type="transmembrane region" description="Helical" evidence="6">
    <location>
        <begin position="213"/>
        <end position="234"/>
    </location>
</feature>
<dbReference type="Proteomes" id="UP001151699">
    <property type="component" value="Chromosome X"/>
</dbReference>
<dbReference type="SUPFAM" id="SSF144091">
    <property type="entry name" value="Rhomboid-like"/>
    <property type="match status" value="1"/>
</dbReference>
<evidence type="ECO:0000256" key="6">
    <source>
        <dbReference type="SAM" id="Phobius"/>
    </source>
</evidence>
<accession>A0A9Q0MV31</accession>
<evidence type="ECO:0000313" key="8">
    <source>
        <dbReference type="EMBL" id="KAJ6637849.1"/>
    </source>
</evidence>
<feature type="transmembrane region" description="Helical" evidence="6">
    <location>
        <begin position="134"/>
        <end position="151"/>
    </location>
</feature>
<dbReference type="PANTHER" id="PTHR45840">
    <property type="entry name" value="RHOMBOID-RELATED PROTEIN"/>
    <property type="match status" value="1"/>
</dbReference>
<dbReference type="GO" id="GO:0016020">
    <property type="term" value="C:membrane"/>
    <property type="evidence" value="ECO:0007669"/>
    <property type="project" value="UniProtKB-SubCell"/>
</dbReference>
<evidence type="ECO:0000256" key="4">
    <source>
        <dbReference type="ARBA" id="ARBA00022989"/>
    </source>
</evidence>
<comment type="caution">
    <text evidence="8">The sequence shown here is derived from an EMBL/GenBank/DDBJ whole genome shotgun (WGS) entry which is preliminary data.</text>
</comment>
<feature type="transmembrane region" description="Helical" evidence="6">
    <location>
        <begin position="158"/>
        <end position="175"/>
    </location>
</feature>
<dbReference type="OrthoDB" id="418595at2759"/>
<feature type="transmembrane region" description="Helical" evidence="6">
    <location>
        <begin position="81"/>
        <end position="99"/>
    </location>
</feature>
<dbReference type="AlphaFoldDB" id="A0A9Q0MV31"/>
<organism evidence="8 9">
    <name type="scientific">Pseudolycoriella hygida</name>
    <dbReference type="NCBI Taxonomy" id="35572"/>
    <lineage>
        <taxon>Eukaryota</taxon>
        <taxon>Metazoa</taxon>
        <taxon>Ecdysozoa</taxon>
        <taxon>Arthropoda</taxon>
        <taxon>Hexapoda</taxon>
        <taxon>Insecta</taxon>
        <taxon>Pterygota</taxon>
        <taxon>Neoptera</taxon>
        <taxon>Endopterygota</taxon>
        <taxon>Diptera</taxon>
        <taxon>Nematocera</taxon>
        <taxon>Sciaroidea</taxon>
        <taxon>Sciaridae</taxon>
        <taxon>Pseudolycoriella</taxon>
    </lineage>
</organism>
<dbReference type="InterPro" id="IPR051739">
    <property type="entry name" value="Rhomboid_IM_Serine_Proteases"/>
</dbReference>
<dbReference type="InterPro" id="IPR035952">
    <property type="entry name" value="Rhomboid-like_sf"/>
</dbReference>
<sequence>MENKTDEDRTAQAVVSKWRTLVRQQSSKLGTLANNVVLPKNERNLRMLSKAEKIGMQNVEAQQPDTVEVVATTTVKKTEHFPVFMIVISVVQIILYYTFDEDLLCMKFGYDPHRRHEIWRFITQMFVHSGYSHLWGNVIMQLILGVFLEIVHKWKRIGIIYLAAVFGGSMCTTVLDNEYYAVGASAGVMGLLFSHLATIALNWNEMDRKFTRLFCISLYIVYDVGTDLYSALILKEENNISHSGHLGGAITGFLVSILVLKNFKKHPWEETMQKICIGILIALFLVVFVINVTAWDYFPENEWNTDYEKSYQEANEDYSEYNEYTTESTQSYYDY</sequence>
<comment type="similarity">
    <text evidence="2">Belongs to the peptidase S54 family.</text>
</comment>
<dbReference type="Pfam" id="PF01694">
    <property type="entry name" value="Rhomboid"/>
    <property type="match status" value="1"/>
</dbReference>
<feature type="transmembrane region" description="Helical" evidence="6">
    <location>
        <begin position="275"/>
        <end position="295"/>
    </location>
</feature>
<dbReference type="InterPro" id="IPR022764">
    <property type="entry name" value="Peptidase_S54_rhomboid_dom"/>
</dbReference>
<evidence type="ECO:0000259" key="7">
    <source>
        <dbReference type="Pfam" id="PF01694"/>
    </source>
</evidence>
<evidence type="ECO:0000313" key="9">
    <source>
        <dbReference type="Proteomes" id="UP001151699"/>
    </source>
</evidence>
<evidence type="ECO:0000256" key="3">
    <source>
        <dbReference type="ARBA" id="ARBA00022692"/>
    </source>
</evidence>
<dbReference type="EMBL" id="WJQU01000003">
    <property type="protein sequence ID" value="KAJ6637849.1"/>
    <property type="molecule type" value="Genomic_DNA"/>
</dbReference>
<evidence type="ECO:0000256" key="2">
    <source>
        <dbReference type="ARBA" id="ARBA00009045"/>
    </source>
</evidence>
<keyword evidence="9" id="KW-1185">Reference proteome</keyword>
<reference evidence="8" key="1">
    <citation type="submission" date="2022-07" db="EMBL/GenBank/DDBJ databases">
        <authorList>
            <person name="Trinca V."/>
            <person name="Uliana J.V.C."/>
            <person name="Torres T.T."/>
            <person name="Ward R.J."/>
            <person name="Monesi N."/>
        </authorList>
    </citation>
    <scope>NUCLEOTIDE SEQUENCE</scope>
    <source>
        <strain evidence="8">HSMRA1968</strain>
        <tissue evidence="8">Whole embryos</tissue>
    </source>
</reference>
<proteinExistence type="inferred from homology"/>
<keyword evidence="3 6" id="KW-0812">Transmembrane</keyword>
<comment type="subcellular location">
    <subcellularLocation>
        <location evidence="1">Membrane</location>
        <topology evidence="1">Multi-pass membrane protein</topology>
    </subcellularLocation>
</comment>
<gene>
    <name evidence="8" type="primary">rho_5</name>
    <name evidence="8" type="ORF">Bhyg_10580</name>
</gene>
<name>A0A9Q0MV31_9DIPT</name>
<feature type="transmembrane region" description="Helical" evidence="6">
    <location>
        <begin position="181"/>
        <end position="201"/>
    </location>
</feature>
<keyword evidence="5 6" id="KW-0472">Membrane</keyword>
<keyword evidence="4 6" id="KW-1133">Transmembrane helix</keyword>